<feature type="compositionally biased region" description="Acidic residues" evidence="1">
    <location>
        <begin position="48"/>
        <end position="57"/>
    </location>
</feature>
<dbReference type="Proteomes" id="UP000193144">
    <property type="component" value="Unassembled WGS sequence"/>
</dbReference>
<feature type="region of interest" description="Disordered" evidence="1">
    <location>
        <begin position="41"/>
        <end position="102"/>
    </location>
</feature>
<keyword evidence="3" id="KW-1185">Reference proteome</keyword>
<gene>
    <name evidence="2" type="ORF">BCR34DRAFT_663185</name>
</gene>
<protein>
    <submittedName>
        <fullName evidence="2">Uncharacterized protein</fullName>
    </submittedName>
</protein>
<dbReference type="EMBL" id="MCFA01000041">
    <property type="protein sequence ID" value="ORY13490.1"/>
    <property type="molecule type" value="Genomic_DNA"/>
</dbReference>
<evidence type="ECO:0000313" key="3">
    <source>
        <dbReference type="Proteomes" id="UP000193144"/>
    </source>
</evidence>
<reference evidence="2 3" key="1">
    <citation type="submission" date="2016-07" db="EMBL/GenBank/DDBJ databases">
        <title>Pervasive Adenine N6-methylation of Active Genes in Fungi.</title>
        <authorList>
            <consortium name="DOE Joint Genome Institute"/>
            <person name="Mondo S.J."/>
            <person name="Dannebaum R.O."/>
            <person name="Kuo R.C."/>
            <person name="Labutti K."/>
            <person name="Haridas S."/>
            <person name="Kuo A."/>
            <person name="Salamov A."/>
            <person name="Ahrendt S.R."/>
            <person name="Lipzen A."/>
            <person name="Sullivan W."/>
            <person name="Andreopoulos W.B."/>
            <person name="Clum A."/>
            <person name="Lindquist E."/>
            <person name="Daum C."/>
            <person name="Ramamoorthy G.K."/>
            <person name="Gryganskyi A."/>
            <person name="Culley D."/>
            <person name="Magnuson J.K."/>
            <person name="James T.Y."/>
            <person name="O'Malley M.A."/>
            <person name="Stajich J.E."/>
            <person name="Spatafora J.W."/>
            <person name="Visel A."/>
            <person name="Grigoriev I.V."/>
        </authorList>
    </citation>
    <scope>NUCLEOTIDE SEQUENCE [LARGE SCALE GENOMIC DNA]</scope>
    <source>
        <strain evidence="2 3">CBS 115471</strain>
    </source>
</reference>
<comment type="caution">
    <text evidence="2">The sequence shown here is derived from an EMBL/GenBank/DDBJ whole genome shotgun (WGS) entry which is preliminary data.</text>
</comment>
<feature type="compositionally biased region" description="Pro residues" evidence="1">
    <location>
        <begin position="67"/>
        <end position="78"/>
    </location>
</feature>
<dbReference type="AlphaFoldDB" id="A0A1Y1ZTF7"/>
<accession>A0A1Y1ZTF7</accession>
<evidence type="ECO:0000256" key="1">
    <source>
        <dbReference type="SAM" id="MobiDB-lite"/>
    </source>
</evidence>
<evidence type="ECO:0000313" key="2">
    <source>
        <dbReference type="EMBL" id="ORY13490.1"/>
    </source>
</evidence>
<sequence length="102" mass="11641">MPPHPNRVDELHFEPPTAWWNITEDEHKAIEEAAYEQTNLVIDKDNKDDEDEEPEDDILYKGFQLSPSPPAQPPPPLAPESTPLRALQPALPPPFPQHQTIY</sequence>
<name>A0A1Y1ZTF7_9PLEO</name>
<organism evidence="2 3">
    <name type="scientific">Clohesyomyces aquaticus</name>
    <dbReference type="NCBI Taxonomy" id="1231657"/>
    <lineage>
        <taxon>Eukaryota</taxon>
        <taxon>Fungi</taxon>
        <taxon>Dikarya</taxon>
        <taxon>Ascomycota</taxon>
        <taxon>Pezizomycotina</taxon>
        <taxon>Dothideomycetes</taxon>
        <taxon>Pleosporomycetidae</taxon>
        <taxon>Pleosporales</taxon>
        <taxon>Lindgomycetaceae</taxon>
        <taxon>Clohesyomyces</taxon>
    </lineage>
</organism>
<proteinExistence type="predicted"/>